<dbReference type="GO" id="GO:0005765">
    <property type="term" value="C:lysosomal membrane"/>
    <property type="evidence" value="ECO:0007669"/>
    <property type="project" value="TreeGrafter"/>
</dbReference>
<dbReference type="Pfam" id="PF04840">
    <property type="entry name" value="Vps16_C"/>
    <property type="match status" value="2"/>
</dbReference>
<dbReference type="InterPro" id="IPR006925">
    <property type="entry name" value="Vps16_C"/>
</dbReference>
<evidence type="ECO:0000259" key="5">
    <source>
        <dbReference type="Pfam" id="PF04841"/>
    </source>
</evidence>
<dbReference type="GO" id="GO:0030897">
    <property type="term" value="C:HOPS complex"/>
    <property type="evidence" value="ECO:0007669"/>
    <property type="project" value="TreeGrafter"/>
</dbReference>
<gene>
    <name evidence="6" type="ORF">Vbra_17243</name>
</gene>
<accession>A0A0G4GA34</accession>
<reference evidence="6 7" key="1">
    <citation type="submission" date="2014-11" db="EMBL/GenBank/DDBJ databases">
        <authorList>
            <person name="Zhu J."/>
            <person name="Qi W."/>
            <person name="Song R."/>
        </authorList>
    </citation>
    <scope>NUCLEOTIDE SEQUENCE [LARGE SCALE GENOMIC DNA]</scope>
</reference>
<dbReference type="InterPro" id="IPR006926">
    <property type="entry name" value="Vps16_N"/>
</dbReference>
<protein>
    <recommendedName>
        <fullName evidence="8">Vacuolar protein sorting-associated protein 16 homolog</fullName>
    </recommendedName>
</protein>
<dbReference type="VEuPathDB" id="CryptoDB:Vbra_17243"/>
<dbReference type="GO" id="GO:0003779">
    <property type="term" value="F:actin binding"/>
    <property type="evidence" value="ECO:0007669"/>
    <property type="project" value="TreeGrafter"/>
</dbReference>
<comment type="similarity">
    <text evidence="1 2">Belongs to the VPS16 family.</text>
</comment>
<dbReference type="InParanoid" id="A0A0G4GA34"/>
<dbReference type="InterPro" id="IPR016534">
    <property type="entry name" value="VPS16"/>
</dbReference>
<feature type="compositionally biased region" description="Low complexity" evidence="3">
    <location>
        <begin position="620"/>
        <end position="629"/>
    </location>
</feature>
<feature type="domain" description="Vps16 N-terminal" evidence="5">
    <location>
        <begin position="2"/>
        <end position="155"/>
    </location>
</feature>
<dbReference type="GO" id="GO:0005768">
    <property type="term" value="C:endosome"/>
    <property type="evidence" value="ECO:0007669"/>
    <property type="project" value="TreeGrafter"/>
</dbReference>
<feature type="domain" description="Vps16 C-terminal" evidence="4">
    <location>
        <begin position="645"/>
        <end position="877"/>
    </location>
</feature>
<dbReference type="GO" id="GO:0042144">
    <property type="term" value="P:vacuole fusion, non-autophagic"/>
    <property type="evidence" value="ECO:0007669"/>
    <property type="project" value="TreeGrafter"/>
</dbReference>
<evidence type="ECO:0000256" key="2">
    <source>
        <dbReference type="PIRNR" id="PIRNR007949"/>
    </source>
</evidence>
<feature type="region of interest" description="Disordered" evidence="3">
    <location>
        <begin position="615"/>
        <end position="638"/>
    </location>
</feature>
<organism evidence="6 7">
    <name type="scientific">Vitrella brassicaformis (strain CCMP3155)</name>
    <dbReference type="NCBI Taxonomy" id="1169540"/>
    <lineage>
        <taxon>Eukaryota</taxon>
        <taxon>Sar</taxon>
        <taxon>Alveolata</taxon>
        <taxon>Colpodellida</taxon>
        <taxon>Vitrellaceae</taxon>
        <taxon>Vitrella</taxon>
    </lineage>
</organism>
<evidence type="ECO:0000313" key="7">
    <source>
        <dbReference type="Proteomes" id="UP000041254"/>
    </source>
</evidence>
<dbReference type="PANTHER" id="PTHR12811">
    <property type="entry name" value="VACUOLAR PROTEIN SORTING VPS16"/>
    <property type="match status" value="1"/>
</dbReference>
<dbReference type="OrthoDB" id="1792at2759"/>
<dbReference type="InterPro" id="IPR038132">
    <property type="entry name" value="Vps16_C_sf"/>
</dbReference>
<keyword evidence="7" id="KW-1185">Reference proteome</keyword>
<dbReference type="Pfam" id="PF04841">
    <property type="entry name" value="Vps16_N"/>
    <property type="match status" value="2"/>
</dbReference>
<dbReference type="AlphaFoldDB" id="A0A0G4GA34"/>
<dbReference type="PANTHER" id="PTHR12811:SF0">
    <property type="entry name" value="VACUOLAR PROTEIN SORTING-ASSOCIATED PROTEIN 16 HOMOLOG"/>
    <property type="match status" value="1"/>
</dbReference>
<name>A0A0G4GA34_VITBC</name>
<evidence type="ECO:0000256" key="3">
    <source>
        <dbReference type="SAM" id="MobiDB-lite"/>
    </source>
</evidence>
<dbReference type="EMBL" id="CDMY01000600">
    <property type="protein sequence ID" value="CEM25412.1"/>
    <property type="molecule type" value="Genomic_DNA"/>
</dbReference>
<feature type="domain" description="Vps16 C-terminal" evidence="4">
    <location>
        <begin position="541"/>
        <end position="606"/>
    </location>
</feature>
<sequence length="919" mass="101249">MWQKLDTLWYRRTDLYSLHPTDWAADRDKLRLSVVAAAPFGGPIATVRNEKIFQPSRGALRPQLQTYTAAGRRLGSAQWTFRELIAMEWADEEVLVCVFGDGVVRTFSALCEQMHFFTVDERIKNEGGVIQACVFDNGVVLLSAALRLYANFSLERAQCTRLADAGLRSPPMSMCVLFPPHQSARAAANLHVRTPDGRPAAVSPSLSSTSMSIADLRVLVAAESGQLLLVDNSQSVDLKLEDGPFCALAVSRSHRLVACLSRTGIFKVLSSHNLTRPLDVATLDVRKKPKQMVWCGDDCIALHLVTPTPSGGSQHMVFLGGPKNDWLPYAYDTSVCLVSELDGVRILTADKSEMLHRVHPSTEAIFSIGSCEAPAMLTYALEKYEAGDVAADESLRAIKEELGEATTACIEAAAHEPNPEQIRQLLRAAVFGRHFLDTPPDPVPFVEACRNIRVCLAVRGPPYEIPITVAQLQKLGIANLIDRLAKRRYHLLAYRLCEYVGLPASKVLLHWATEKIRHTLELTDDQLCKEIVRRFHGCPNISYSAVASVAANAARPNLACMLLEHEIKSQAQVRMLLKLAETRLATDKAVASGDPDLILECLAALTSGWMRPTPIPTHPPLTHTAAQAPGSTTRRRDDAMDSGLGALLEAIKDRPAAADLFVAMCKRTQKWEELQRYYDKRGSYMQGGVVSLTLALQKADWEQRKPWLTLAAQFFNPATHSSAKGPSEHASKFAFEATMDQLDLLGQQRDLELKAHTQGWRGGPPRFVGLPLVATLRQLILRGEMTEADHLRQHFKVPDKRYWRVKIDALADSGNIDELLTFAQLRTSPIGYDPFIAACVRVRAVDAAVKLIPRLRDPEAQAKWFSQLGLNEEAEAALRRPPTSQQLGGGFLQTLTGAVRRLGQGQPGSASASASPMME</sequence>
<dbReference type="FunCoup" id="A0A0G4GA34">
    <property type="interactions" value="571"/>
</dbReference>
<proteinExistence type="inferred from homology"/>
<feature type="domain" description="Vps16 N-terminal" evidence="5">
    <location>
        <begin position="214"/>
        <end position="438"/>
    </location>
</feature>
<dbReference type="Proteomes" id="UP000041254">
    <property type="component" value="Unassembled WGS sequence"/>
</dbReference>
<dbReference type="Gene3D" id="1.10.150.780">
    <property type="entry name" value="Vps16, C-terminal region"/>
    <property type="match status" value="1"/>
</dbReference>
<dbReference type="OMA" id="WCGDDCL"/>
<evidence type="ECO:0000259" key="4">
    <source>
        <dbReference type="Pfam" id="PF04840"/>
    </source>
</evidence>
<dbReference type="PhylomeDB" id="A0A0G4GA34"/>
<dbReference type="STRING" id="1169540.A0A0G4GA34"/>
<evidence type="ECO:0000256" key="1">
    <source>
        <dbReference type="ARBA" id="ARBA00009250"/>
    </source>
</evidence>
<dbReference type="GO" id="GO:0006886">
    <property type="term" value="P:intracellular protein transport"/>
    <property type="evidence" value="ECO:0007669"/>
    <property type="project" value="InterPro"/>
</dbReference>
<evidence type="ECO:0000313" key="6">
    <source>
        <dbReference type="EMBL" id="CEM25412.1"/>
    </source>
</evidence>
<dbReference type="PIRSF" id="PIRSF007949">
    <property type="entry name" value="VPS16"/>
    <property type="match status" value="1"/>
</dbReference>
<dbReference type="GO" id="GO:0016197">
    <property type="term" value="P:endosomal transport"/>
    <property type="evidence" value="ECO:0007669"/>
    <property type="project" value="TreeGrafter"/>
</dbReference>
<evidence type="ECO:0008006" key="8">
    <source>
        <dbReference type="Google" id="ProtNLM"/>
    </source>
</evidence>